<proteinExistence type="predicted"/>
<evidence type="ECO:0008006" key="2">
    <source>
        <dbReference type="Google" id="ProtNLM"/>
    </source>
</evidence>
<name>A0A5J4S4C2_9ZZZZ</name>
<organism evidence="1">
    <name type="scientific">termite gut metagenome</name>
    <dbReference type="NCBI Taxonomy" id="433724"/>
    <lineage>
        <taxon>unclassified sequences</taxon>
        <taxon>metagenomes</taxon>
        <taxon>organismal metagenomes</taxon>
    </lineage>
</organism>
<comment type="caution">
    <text evidence="1">The sequence shown here is derived from an EMBL/GenBank/DDBJ whole genome shotgun (WGS) entry which is preliminary data.</text>
</comment>
<reference evidence="1" key="1">
    <citation type="submission" date="2019-03" db="EMBL/GenBank/DDBJ databases">
        <title>Single cell metagenomics reveals metabolic interactions within the superorganism composed of flagellate Streblomastix strix and complex community of Bacteroidetes bacteria on its surface.</title>
        <authorList>
            <person name="Treitli S.C."/>
            <person name="Kolisko M."/>
            <person name="Husnik F."/>
            <person name="Keeling P."/>
            <person name="Hampl V."/>
        </authorList>
    </citation>
    <scope>NUCLEOTIDE SEQUENCE</scope>
    <source>
        <strain evidence="1">STM</strain>
    </source>
</reference>
<dbReference type="EMBL" id="SNRY01000424">
    <property type="protein sequence ID" value="KAA6340919.1"/>
    <property type="molecule type" value="Genomic_DNA"/>
</dbReference>
<feature type="non-terminal residue" evidence="1">
    <location>
        <position position="1"/>
    </location>
</feature>
<accession>A0A5J4S4C2</accession>
<gene>
    <name evidence="1" type="ORF">EZS27_011257</name>
</gene>
<protein>
    <recommendedName>
        <fullName evidence="2">Site-specific integrase</fullName>
    </recommendedName>
</protein>
<dbReference type="AlphaFoldDB" id="A0A5J4S4C2"/>
<sequence>ANGININDMLKLKYSNIVNNEICFYRSKTINTTKEKKEICAIITPEMQAIINKWGNKERSSDNSIFPYLIGNETPIHQKAVILRSSSIEDTVIPLFE</sequence>
<evidence type="ECO:0000313" key="1">
    <source>
        <dbReference type="EMBL" id="KAA6340919.1"/>
    </source>
</evidence>